<dbReference type="EMBL" id="SOJN01000065">
    <property type="protein sequence ID" value="TET46130.1"/>
    <property type="molecule type" value="Genomic_DNA"/>
</dbReference>
<dbReference type="PANTHER" id="PTHR37693">
    <property type="entry name" value="PHOSPHATIDYLGLYCEROL LYSYLTRANSFERASE"/>
    <property type="match status" value="1"/>
</dbReference>
<proteinExistence type="predicted"/>
<organism evidence="7 8">
    <name type="scientific">candidate division TA06 bacterium</name>
    <dbReference type="NCBI Taxonomy" id="2250710"/>
    <lineage>
        <taxon>Bacteria</taxon>
        <taxon>Bacteria division TA06</taxon>
    </lineage>
</organism>
<keyword evidence="3 6" id="KW-0812">Transmembrane</keyword>
<evidence type="ECO:0000313" key="7">
    <source>
        <dbReference type="EMBL" id="TET46130.1"/>
    </source>
</evidence>
<keyword evidence="2" id="KW-1003">Cell membrane</keyword>
<dbReference type="AlphaFoldDB" id="A0A523UUB9"/>
<evidence type="ECO:0000256" key="3">
    <source>
        <dbReference type="ARBA" id="ARBA00022692"/>
    </source>
</evidence>
<sequence>MREISRRSIITGLRIFLAITIVVGMGVLIFSVKGLTFGDLIKRETWVVLARPGTWAEVGRDLVRALRSMRIGFLVLATAFMMGRLYMDILRVQILSKAAGKWMPFRSSAEFNVGGLFLAAVTPFQSGGVPLQLYICRRLGLSIGAGGAVIVFRGVLSAIVFVLVLPIMILFFKEFLVGPVVRPLGRYLIVLYAVMFSLLLLALFRPGGMKRHLLMFDSYLRIKRIVRTDRFERFYMKLFEQIEEFRKSARDYFGRRKALLGAAFLLSCGAVVLNASIAPAILYGLGQTPSVAASFILAVLLLYILAFVPTPGASGFAEVGAYSLFFFLIERNLLGVFVLLWRFFTLYLGAFLGGVLLLRMLRGGVSVGSVFSQSSQTRG</sequence>
<protein>
    <submittedName>
        <fullName evidence="7">Flippase-like domain-containing protein</fullName>
    </submittedName>
</protein>
<comment type="caution">
    <text evidence="7">The sequence shown here is derived from an EMBL/GenBank/DDBJ whole genome shotgun (WGS) entry which is preliminary data.</text>
</comment>
<dbReference type="NCBIfam" id="TIGR00374">
    <property type="entry name" value="flippase-like domain"/>
    <property type="match status" value="1"/>
</dbReference>
<keyword evidence="4 6" id="KW-1133">Transmembrane helix</keyword>
<keyword evidence="5 6" id="KW-0472">Membrane</keyword>
<feature type="transmembrane region" description="Helical" evidence="6">
    <location>
        <begin position="147"/>
        <end position="172"/>
    </location>
</feature>
<dbReference type="InterPro" id="IPR022791">
    <property type="entry name" value="L-PG_synthase/AglD"/>
</dbReference>
<dbReference type="Pfam" id="PF03706">
    <property type="entry name" value="LPG_synthase_TM"/>
    <property type="match status" value="1"/>
</dbReference>
<accession>A0A523UUB9</accession>
<reference evidence="7 8" key="1">
    <citation type="submission" date="2019-03" db="EMBL/GenBank/DDBJ databases">
        <title>Metabolic potential of uncultured bacteria and archaea associated with petroleum seepage in deep-sea sediments.</title>
        <authorList>
            <person name="Dong X."/>
            <person name="Hubert C."/>
        </authorList>
    </citation>
    <scope>NUCLEOTIDE SEQUENCE [LARGE SCALE GENOMIC DNA]</scope>
    <source>
        <strain evidence="7">E44_bin18</strain>
    </source>
</reference>
<evidence type="ECO:0000313" key="8">
    <source>
        <dbReference type="Proteomes" id="UP000315525"/>
    </source>
</evidence>
<feature type="transmembrane region" description="Helical" evidence="6">
    <location>
        <begin position="291"/>
        <end position="308"/>
    </location>
</feature>
<gene>
    <name evidence="7" type="ORF">E3J62_05210</name>
</gene>
<feature type="transmembrane region" description="Helical" evidence="6">
    <location>
        <begin position="12"/>
        <end position="32"/>
    </location>
</feature>
<evidence type="ECO:0000256" key="5">
    <source>
        <dbReference type="ARBA" id="ARBA00023136"/>
    </source>
</evidence>
<feature type="transmembrane region" description="Helical" evidence="6">
    <location>
        <begin position="69"/>
        <end position="87"/>
    </location>
</feature>
<evidence type="ECO:0000256" key="4">
    <source>
        <dbReference type="ARBA" id="ARBA00022989"/>
    </source>
</evidence>
<feature type="transmembrane region" description="Helical" evidence="6">
    <location>
        <begin position="184"/>
        <end position="204"/>
    </location>
</feature>
<name>A0A523UUB9_UNCT6</name>
<feature type="transmembrane region" description="Helical" evidence="6">
    <location>
        <begin position="258"/>
        <end position="285"/>
    </location>
</feature>
<dbReference type="PANTHER" id="PTHR37693:SF1">
    <property type="entry name" value="INTEGRAL MEMBRANE PROTEIN"/>
    <property type="match status" value="1"/>
</dbReference>
<feature type="transmembrane region" description="Helical" evidence="6">
    <location>
        <begin position="339"/>
        <end position="358"/>
    </location>
</feature>
<dbReference type="Proteomes" id="UP000315525">
    <property type="component" value="Unassembled WGS sequence"/>
</dbReference>
<dbReference type="GO" id="GO:0005886">
    <property type="term" value="C:plasma membrane"/>
    <property type="evidence" value="ECO:0007669"/>
    <property type="project" value="UniProtKB-SubCell"/>
</dbReference>
<evidence type="ECO:0000256" key="6">
    <source>
        <dbReference type="SAM" id="Phobius"/>
    </source>
</evidence>
<evidence type="ECO:0000256" key="2">
    <source>
        <dbReference type="ARBA" id="ARBA00022475"/>
    </source>
</evidence>
<comment type="subcellular location">
    <subcellularLocation>
        <location evidence="1">Cell membrane</location>
        <topology evidence="1">Multi-pass membrane protein</topology>
    </subcellularLocation>
</comment>
<evidence type="ECO:0000256" key="1">
    <source>
        <dbReference type="ARBA" id="ARBA00004651"/>
    </source>
</evidence>